<evidence type="ECO:0000256" key="8">
    <source>
        <dbReference type="ARBA" id="ARBA00023157"/>
    </source>
</evidence>
<keyword evidence="12" id="KW-1185">Reference proteome</keyword>
<keyword evidence="10" id="KW-0393">Immunoglobulin domain</keyword>
<evidence type="ECO:0000256" key="5">
    <source>
        <dbReference type="ARBA" id="ARBA00022889"/>
    </source>
</evidence>
<dbReference type="InterPro" id="IPR003987">
    <property type="entry name" value="ICAM_VCAM_N"/>
</dbReference>
<gene>
    <name evidence="11" type="primary">Icam4</name>
    <name evidence="11" type="ORF">CALNIC_R15374</name>
</gene>
<dbReference type="Gene3D" id="2.60.40.10">
    <property type="entry name" value="Immunoglobulins"/>
    <property type="match status" value="1"/>
</dbReference>
<keyword evidence="3" id="KW-0732">Signal</keyword>
<dbReference type="EMBL" id="VZSB01000126">
    <property type="protein sequence ID" value="NWW97442.1"/>
    <property type="molecule type" value="Genomic_DNA"/>
</dbReference>
<organism evidence="11 12">
    <name type="scientific">Caloenas nicobarica</name>
    <name type="common">Nicobar pigeon</name>
    <dbReference type="NCBI Taxonomy" id="187106"/>
    <lineage>
        <taxon>Eukaryota</taxon>
        <taxon>Metazoa</taxon>
        <taxon>Chordata</taxon>
        <taxon>Craniata</taxon>
        <taxon>Vertebrata</taxon>
        <taxon>Euteleostomi</taxon>
        <taxon>Archelosauria</taxon>
        <taxon>Archosauria</taxon>
        <taxon>Dinosauria</taxon>
        <taxon>Saurischia</taxon>
        <taxon>Theropoda</taxon>
        <taxon>Coelurosauria</taxon>
        <taxon>Aves</taxon>
        <taxon>Neognathae</taxon>
        <taxon>Neoaves</taxon>
        <taxon>Columbimorphae</taxon>
        <taxon>Columbiformes</taxon>
        <taxon>Columbidae</taxon>
        <taxon>Caloenas</taxon>
    </lineage>
</organism>
<dbReference type="SUPFAM" id="SSF48726">
    <property type="entry name" value="Immunoglobulin"/>
    <property type="match status" value="1"/>
</dbReference>
<keyword evidence="2" id="KW-0812">Transmembrane</keyword>
<keyword evidence="5" id="KW-0130">Cell adhesion</keyword>
<dbReference type="InterPro" id="IPR013783">
    <property type="entry name" value="Ig-like_fold"/>
</dbReference>
<dbReference type="Proteomes" id="UP000546235">
    <property type="component" value="Unassembled WGS sequence"/>
</dbReference>
<name>A0A7K6SGK4_CALNI</name>
<evidence type="ECO:0000256" key="6">
    <source>
        <dbReference type="ARBA" id="ARBA00022989"/>
    </source>
</evidence>
<keyword evidence="8" id="KW-1015">Disulfide bond</keyword>
<dbReference type="GO" id="GO:0005886">
    <property type="term" value="C:plasma membrane"/>
    <property type="evidence" value="ECO:0007669"/>
    <property type="project" value="TreeGrafter"/>
</dbReference>
<dbReference type="AlphaFoldDB" id="A0A7K6SGK4"/>
<dbReference type="InterPro" id="IPR047012">
    <property type="entry name" value="ICAM_VCAM"/>
</dbReference>
<reference evidence="11 12" key="1">
    <citation type="submission" date="2019-09" db="EMBL/GenBank/DDBJ databases">
        <title>Bird 10,000 Genomes (B10K) Project - Family phase.</title>
        <authorList>
            <person name="Zhang G."/>
        </authorList>
    </citation>
    <scope>NUCLEOTIDE SEQUENCE [LARGE SCALE GENOMIC DNA]</scope>
    <source>
        <strain evidence="11">OUT-0007</strain>
        <tissue evidence="11">Blood</tissue>
    </source>
</reference>
<keyword evidence="6" id="KW-1133">Transmembrane helix</keyword>
<dbReference type="GO" id="GO:0098609">
    <property type="term" value="P:cell-cell adhesion"/>
    <property type="evidence" value="ECO:0007669"/>
    <property type="project" value="InterPro"/>
</dbReference>
<keyword evidence="9" id="KW-0325">Glycoprotein</keyword>
<evidence type="ECO:0000313" key="12">
    <source>
        <dbReference type="Proteomes" id="UP000546235"/>
    </source>
</evidence>
<feature type="non-terminal residue" evidence="11">
    <location>
        <position position="107"/>
    </location>
</feature>
<dbReference type="InterPro" id="IPR036179">
    <property type="entry name" value="Ig-like_dom_sf"/>
</dbReference>
<evidence type="ECO:0000256" key="3">
    <source>
        <dbReference type="ARBA" id="ARBA00022729"/>
    </source>
</evidence>
<proteinExistence type="predicted"/>
<accession>A0A7K6SGK4</accession>
<comment type="subcellular location">
    <subcellularLocation>
        <location evidence="1">Membrane</location>
        <topology evidence="1">Single-pass type I membrane protein</topology>
    </subcellularLocation>
</comment>
<dbReference type="GO" id="GO:0005178">
    <property type="term" value="F:integrin binding"/>
    <property type="evidence" value="ECO:0007669"/>
    <property type="project" value="InterPro"/>
</dbReference>
<evidence type="ECO:0000256" key="1">
    <source>
        <dbReference type="ARBA" id="ARBA00004479"/>
    </source>
</evidence>
<feature type="non-terminal residue" evidence="11">
    <location>
        <position position="1"/>
    </location>
</feature>
<keyword evidence="7" id="KW-0472">Membrane</keyword>
<evidence type="ECO:0000256" key="9">
    <source>
        <dbReference type="ARBA" id="ARBA00023180"/>
    </source>
</evidence>
<evidence type="ECO:0000256" key="2">
    <source>
        <dbReference type="ARBA" id="ARBA00022692"/>
    </source>
</evidence>
<keyword evidence="4" id="KW-0677">Repeat</keyword>
<dbReference type="PANTHER" id="PTHR13771:SF9">
    <property type="entry name" value="INTERCELLULAR ADHESION MOLECULE 5"/>
    <property type="match status" value="1"/>
</dbReference>
<dbReference type="PANTHER" id="PTHR13771">
    <property type="entry name" value="INTERCELLULAR ADHESION MOLECULE"/>
    <property type="match status" value="1"/>
</dbReference>
<evidence type="ECO:0000313" key="11">
    <source>
        <dbReference type="EMBL" id="NWW97442.1"/>
    </source>
</evidence>
<protein>
    <submittedName>
        <fullName evidence="11">ICAM4 protein</fullName>
    </submittedName>
</protein>
<dbReference type="PRINTS" id="PR01472">
    <property type="entry name" value="ICAMVCAM1"/>
</dbReference>
<evidence type="ECO:0000256" key="7">
    <source>
        <dbReference type="ARBA" id="ARBA00023136"/>
    </source>
</evidence>
<evidence type="ECO:0000256" key="4">
    <source>
        <dbReference type="ARBA" id="ARBA00022737"/>
    </source>
</evidence>
<sequence>LLNVTEWNSSVLCYYSCGGQRKVVTTKLIVYRAPEPAVLEPVPPLAVGATHELACSVAGAAPPRLLTVTLRRGGETLRTESFARDGRDGPAAVRVTHRLTARRGDHG</sequence>
<evidence type="ECO:0000256" key="10">
    <source>
        <dbReference type="ARBA" id="ARBA00023319"/>
    </source>
</evidence>
<comment type="caution">
    <text evidence="11">The sequence shown here is derived from an EMBL/GenBank/DDBJ whole genome shotgun (WGS) entry which is preliminary data.</text>
</comment>